<dbReference type="Proteomes" id="UP000218231">
    <property type="component" value="Unassembled WGS sequence"/>
</dbReference>
<accession>A0A2A2M2L2</accession>
<evidence type="ECO:0000256" key="1">
    <source>
        <dbReference type="SAM" id="MobiDB-lite"/>
    </source>
</evidence>
<organism evidence="2 3">
    <name type="scientific">Diploscapter pachys</name>
    <dbReference type="NCBI Taxonomy" id="2018661"/>
    <lineage>
        <taxon>Eukaryota</taxon>
        <taxon>Metazoa</taxon>
        <taxon>Ecdysozoa</taxon>
        <taxon>Nematoda</taxon>
        <taxon>Chromadorea</taxon>
        <taxon>Rhabditida</taxon>
        <taxon>Rhabditina</taxon>
        <taxon>Rhabditomorpha</taxon>
        <taxon>Rhabditoidea</taxon>
        <taxon>Rhabditidae</taxon>
        <taxon>Diploscapter</taxon>
    </lineage>
</organism>
<evidence type="ECO:0000313" key="3">
    <source>
        <dbReference type="Proteomes" id="UP000218231"/>
    </source>
</evidence>
<comment type="caution">
    <text evidence="2">The sequence shown here is derived from an EMBL/GenBank/DDBJ whole genome shotgun (WGS) entry which is preliminary data.</text>
</comment>
<reference evidence="2 3" key="1">
    <citation type="journal article" date="2017" name="Curr. Biol.">
        <title>Genome architecture and evolution of a unichromosomal asexual nematode.</title>
        <authorList>
            <person name="Fradin H."/>
            <person name="Zegar C."/>
            <person name="Gutwein M."/>
            <person name="Lucas J."/>
            <person name="Kovtun M."/>
            <person name="Corcoran D."/>
            <person name="Baugh L.R."/>
            <person name="Kiontke K."/>
            <person name="Gunsalus K."/>
            <person name="Fitch D.H."/>
            <person name="Piano F."/>
        </authorList>
    </citation>
    <scope>NUCLEOTIDE SEQUENCE [LARGE SCALE GENOMIC DNA]</scope>
    <source>
        <strain evidence="2">PF1309</strain>
    </source>
</reference>
<feature type="region of interest" description="Disordered" evidence="1">
    <location>
        <begin position="106"/>
        <end position="129"/>
    </location>
</feature>
<sequence length="129" mass="13934">MIVDVHRQEQLARATIARGGDHPVHHPPGKPAALLVGGKVQLAQFDHRAGRRHRQPMRPQLGKADRTALLLGEQEGEGGVCQLAPPRGNRHAVEKGGKISRVVQMPEGRGEALGEQRGDRLRIGHRGGA</sequence>
<gene>
    <name evidence="2" type="ORF">WR25_24641</name>
</gene>
<name>A0A2A2M2L2_9BILA</name>
<evidence type="ECO:0000313" key="2">
    <source>
        <dbReference type="EMBL" id="PAV92686.1"/>
    </source>
</evidence>
<dbReference type="AlphaFoldDB" id="A0A2A2M2L2"/>
<protein>
    <submittedName>
        <fullName evidence="2">Uncharacterized protein</fullName>
    </submittedName>
</protein>
<feature type="compositionally biased region" description="Basic and acidic residues" evidence="1">
    <location>
        <begin position="108"/>
        <end position="122"/>
    </location>
</feature>
<keyword evidence="3" id="KW-1185">Reference proteome</keyword>
<dbReference type="EMBL" id="LIAE01006081">
    <property type="protein sequence ID" value="PAV92686.1"/>
    <property type="molecule type" value="Genomic_DNA"/>
</dbReference>
<proteinExistence type="predicted"/>